<keyword evidence="2" id="KW-1185">Reference proteome</keyword>
<organism evidence="1 2">
    <name type="scientific">Diplodia intermedia</name>
    <dbReference type="NCBI Taxonomy" id="856260"/>
    <lineage>
        <taxon>Eukaryota</taxon>
        <taxon>Fungi</taxon>
        <taxon>Dikarya</taxon>
        <taxon>Ascomycota</taxon>
        <taxon>Pezizomycotina</taxon>
        <taxon>Dothideomycetes</taxon>
        <taxon>Dothideomycetes incertae sedis</taxon>
        <taxon>Botryosphaeriales</taxon>
        <taxon>Botryosphaeriaceae</taxon>
        <taxon>Diplodia</taxon>
    </lineage>
</organism>
<accession>A0ABR3T0R0</accession>
<gene>
    <name evidence="1" type="ORF">SLS58_011193</name>
</gene>
<name>A0ABR3T0R0_9PEZI</name>
<evidence type="ECO:0000313" key="1">
    <source>
        <dbReference type="EMBL" id="KAL1633144.1"/>
    </source>
</evidence>
<sequence>MRSSSEATDDENIGIVLTEINPAMPQHEPSEVYEDAKKRFLDSCGEEERRYLGISSYVSLIQNTRQFNSIYQKPRVQTLLNKMYDLSTMFGRQDSDYRPLVCGAVVLLLKSYESSGPSFKELDLLLDTLDEVMVAVDSCSREAALCNTPVVQDGIPKLYTALLECSQMGMFLVQKYSRGLKDRLEQSLQQVLERSYVLTRVVGYHHTDNQVWKVQMEKRIEAQKEIVQTIHEQHRIFEMIQGQDQVVQDIQQLLSRVLGQA</sequence>
<evidence type="ECO:0000313" key="2">
    <source>
        <dbReference type="Proteomes" id="UP001521184"/>
    </source>
</evidence>
<comment type="caution">
    <text evidence="1">The sequence shown here is derived from an EMBL/GenBank/DDBJ whole genome shotgun (WGS) entry which is preliminary data.</text>
</comment>
<protein>
    <submittedName>
        <fullName evidence="1">Uncharacterized protein</fullName>
    </submittedName>
</protein>
<dbReference type="EMBL" id="JAKEKT020000163">
    <property type="protein sequence ID" value="KAL1633144.1"/>
    <property type="molecule type" value="Genomic_DNA"/>
</dbReference>
<dbReference type="Proteomes" id="UP001521184">
    <property type="component" value="Unassembled WGS sequence"/>
</dbReference>
<proteinExistence type="predicted"/>
<reference evidence="1 2" key="1">
    <citation type="journal article" date="2023" name="Plant Dis.">
        <title>First Report of Diplodia intermedia Causing Canker and Dieback Diseases on Apple Trees in Canada.</title>
        <authorList>
            <person name="Ellouze W."/>
            <person name="Ilyukhin E."/>
            <person name="Sulman M."/>
            <person name="Ali S."/>
        </authorList>
    </citation>
    <scope>NUCLEOTIDE SEQUENCE [LARGE SCALE GENOMIC DNA]</scope>
    <source>
        <strain evidence="1 2">M45-28</strain>
    </source>
</reference>